<accession>A0A4U8YTM0</accession>
<protein>
    <submittedName>
        <fullName evidence="1">Uncharacterized protein</fullName>
    </submittedName>
</protein>
<keyword evidence="2" id="KW-1185">Reference proteome</keyword>
<name>A0A4U8YTM0_9BACT</name>
<dbReference type="EMBL" id="CAADHO010000010">
    <property type="protein sequence ID" value="VFQ46719.1"/>
    <property type="molecule type" value="Genomic_DNA"/>
</dbReference>
<sequence length="142" mass="15891">MKHVILIILVSVCLTACCMKSLKVRPEMNALDMKNANIGVMKADIEFDFSECCPSKDEEKIALNIKKKSEELCTQLVAGDISIEAYNSKIESIHKALYMVVYACAASTGRDINDLSKPHFTIPTVSVQEAWEHLEQIDQIIE</sequence>
<dbReference type="Proteomes" id="UP000507962">
    <property type="component" value="Unassembled WGS sequence"/>
</dbReference>
<dbReference type="RefSeq" id="WP_180144996.1">
    <property type="nucleotide sequence ID" value="NZ_CAADHO010000010.1"/>
</dbReference>
<dbReference type="AlphaFoldDB" id="A0A4U8YTM0"/>
<gene>
    <name evidence="1" type="ORF">MSL71_43890</name>
</gene>
<proteinExistence type="predicted"/>
<evidence type="ECO:0000313" key="2">
    <source>
        <dbReference type="Proteomes" id="UP000507962"/>
    </source>
</evidence>
<reference evidence="1 2" key="1">
    <citation type="submission" date="2019-03" db="EMBL/GenBank/DDBJ databases">
        <authorList>
            <person name="Nijsse B."/>
        </authorList>
    </citation>
    <scope>NUCLEOTIDE SEQUENCE [LARGE SCALE GENOMIC DNA]</scope>
    <source>
        <strain evidence="1">Desulfoluna butyratoxydans MSL71</strain>
    </source>
</reference>
<evidence type="ECO:0000313" key="1">
    <source>
        <dbReference type="EMBL" id="VFQ46719.1"/>
    </source>
</evidence>
<organism evidence="1 2">
    <name type="scientific">Desulfoluna butyratoxydans</name>
    <dbReference type="NCBI Taxonomy" id="231438"/>
    <lineage>
        <taxon>Bacteria</taxon>
        <taxon>Pseudomonadati</taxon>
        <taxon>Thermodesulfobacteriota</taxon>
        <taxon>Desulfobacteria</taxon>
        <taxon>Desulfobacterales</taxon>
        <taxon>Desulfolunaceae</taxon>
        <taxon>Desulfoluna</taxon>
    </lineage>
</organism>